<dbReference type="EMBL" id="GIFC01007519">
    <property type="protein sequence ID" value="MXU89602.1"/>
    <property type="molecule type" value="Transcribed_RNA"/>
</dbReference>
<sequence length="109" mass="12228">MTSTLAQFITLPLLIAQQATARLVRKRSHRCRWHFSSEEPHRRAYATAGLQPQNDGSSTAFGHSSQRVEYSFISCTSLTPTRVKGLHFKACTLKCKPFTLVGVKTCLPY</sequence>
<dbReference type="AlphaFoldDB" id="A0A6B0UIX9"/>
<keyword evidence="1" id="KW-0732">Signal</keyword>
<accession>A0A6B0UIX9</accession>
<proteinExistence type="predicted"/>
<protein>
    <submittedName>
        <fullName evidence="2">Putative secreted protein</fullName>
    </submittedName>
</protein>
<reference evidence="2" key="1">
    <citation type="submission" date="2019-12" db="EMBL/GenBank/DDBJ databases">
        <title>An insight into the sialome of adult female Ixodes ricinus ticks feeding for 6 days.</title>
        <authorList>
            <person name="Perner J."/>
            <person name="Ribeiro J.M.C."/>
        </authorList>
    </citation>
    <scope>NUCLEOTIDE SEQUENCE</scope>
    <source>
        <strain evidence="2">Semi-engorged</strain>
        <tissue evidence="2">Salivary glands</tissue>
    </source>
</reference>
<name>A0A6B0UIX9_IXORI</name>
<evidence type="ECO:0000256" key="1">
    <source>
        <dbReference type="SAM" id="SignalP"/>
    </source>
</evidence>
<evidence type="ECO:0000313" key="2">
    <source>
        <dbReference type="EMBL" id="MXU89602.1"/>
    </source>
</evidence>
<organism evidence="2">
    <name type="scientific">Ixodes ricinus</name>
    <name type="common">Common tick</name>
    <name type="synonym">Acarus ricinus</name>
    <dbReference type="NCBI Taxonomy" id="34613"/>
    <lineage>
        <taxon>Eukaryota</taxon>
        <taxon>Metazoa</taxon>
        <taxon>Ecdysozoa</taxon>
        <taxon>Arthropoda</taxon>
        <taxon>Chelicerata</taxon>
        <taxon>Arachnida</taxon>
        <taxon>Acari</taxon>
        <taxon>Parasitiformes</taxon>
        <taxon>Ixodida</taxon>
        <taxon>Ixodoidea</taxon>
        <taxon>Ixodidae</taxon>
        <taxon>Ixodinae</taxon>
        <taxon>Ixodes</taxon>
    </lineage>
</organism>
<feature type="chain" id="PRO_5025413202" evidence="1">
    <location>
        <begin position="22"/>
        <end position="109"/>
    </location>
</feature>
<feature type="signal peptide" evidence="1">
    <location>
        <begin position="1"/>
        <end position="21"/>
    </location>
</feature>